<dbReference type="PANTHER" id="PTHR43464:SF19">
    <property type="entry name" value="UBIQUINONE BIOSYNTHESIS O-METHYLTRANSFERASE, MITOCHONDRIAL"/>
    <property type="match status" value="1"/>
</dbReference>
<dbReference type="RefSeq" id="WP_045703287.1">
    <property type="nucleotide sequence ID" value="NZ_JZKH01000094.1"/>
</dbReference>
<evidence type="ECO:0000256" key="3">
    <source>
        <dbReference type="ARBA" id="ARBA00022688"/>
    </source>
</evidence>
<comment type="caution">
    <text evidence="6">The sequence shown here is derived from an EMBL/GenBank/DDBJ whole genome shotgun (WGS) entry which is preliminary data.</text>
</comment>
<dbReference type="Proteomes" id="UP000033699">
    <property type="component" value="Unassembled WGS sequence"/>
</dbReference>
<dbReference type="CDD" id="cd02440">
    <property type="entry name" value="AdoMet_MTases"/>
    <property type="match status" value="1"/>
</dbReference>
<dbReference type="InterPro" id="IPR013216">
    <property type="entry name" value="Methyltransf_11"/>
</dbReference>
<evidence type="ECO:0000313" key="7">
    <source>
        <dbReference type="Proteomes" id="UP000033699"/>
    </source>
</evidence>
<dbReference type="GO" id="GO:0061542">
    <property type="term" value="F:3-demethylubiquinol 3-O-methyltransferase activity"/>
    <property type="evidence" value="ECO:0007669"/>
    <property type="project" value="InterPro"/>
</dbReference>
<evidence type="ECO:0000256" key="1">
    <source>
        <dbReference type="ARBA" id="ARBA00022603"/>
    </source>
</evidence>
<dbReference type="PANTHER" id="PTHR43464">
    <property type="entry name" value="METHYLTRANSFERASE"/>
    <property type="match status" value="1"/>
</dbReference>
<evidence type="ECO:0000256" key="2">
    <source>
        <dbReference type="ARBA" id="ARBA00022679"/>
    </source>
</evidence>
<dbReference type="OrthoDB" id="9810247at2"/>
<keyword evidence="2" id="KW-0808">Transferase</keyword>
<keyword evidence="1" id="KW-0489">Methyltransferase</keyword>
<evidence type="ECO:0000259" key="5">
    <source>
        <dbReference type="Pfam" id="PF08241"/>
    </source>
</evidence>
<dbReference type="InterPro" id="IPR029063">
    <property type="entry name" value="SAM-dependent_MTases_sf"/>
</dbReference>
<protein>
    <recommendedName>
        <fullName evidence="5">Methyltransferase type 11 domain-containing protein</fullName>
    </recommendedName>
</protein>
<evidence type="ECO:0000256" key="4">
    <source>
        <dbReference type="ARBA" id="ARBA00022691"/>
    </source>
</evidence>
<dbReference type="InterPro" id="IPR010233">
    <property type="entry name" value="UbiG_MeTrfase"/>
</dbReference>
<keyword evidence="4" id="KW-0949">S-adenosyl-L-methionine</keyword>
<gene>
    <name evidence="6" type="ORF">VM95_31475</name>
</gene>
<name>A0A0F2T691_STRR3</name>
<dbReference type="Gene3D" id="3.40.50.150">
    <property type="entry name" value="Vaccinia Virus protein VP39"/>
    <property type="match status" value="1"/>
</dbReference>
<sequence>MAVDNDVYNNLSWWNDDQPFATLEAFTPARFKYFHKVLTTRLGIDIKGLKVLDIGCGGGLLAELWAGAGADVIGMDPSGPSLEAAAAHAKQSGLEIEYRQGVAEELPFPDGTFDLVYCCDTLEHVTSVDKAVSEAVRVLKPGSYYLYDTINRTFQSKLAMIKMAQDWKSTSFAPKDLHDWAAFIKPEELHAVFRRHGLDNQDLVGFASNRSQFQVLRDIRLRAKGKITYGELGRRFQLTEHKDTSVVYGGYARKATS</sequence>
<dbReference type="Pfam" id="PF08241">
    <property type="entry name" value="Methyltransf_11"/>
    <property type="match status" value="1"/>
</dbReference>
<dbReference type="GO" id="GO:0010420">
    <property type="term" value="F:polyprenyldihydroxybenzoate methyltransferase activity"/>
    <property type="evidence" value="ECO:0007669"/>
    <property type="project" value="InterPro"/>
</dbReference>
<accession>A0A0F2T691</accession>
<keyword evidence="3" id="KW-0831">Ubiquinone biosynthesis</keyword>
<proteinExistence type="predicted"/>
<dbReference type="AlphaFoldDB" id="A0A0F2T691"/>
<dbReference type="NCBIfam" id="TIGR01983">
    <property type="entry name" value="UbiG"/>
    <property type="match status" value="1"/>
</dbReference>
<organism evidence="6 7">
    <name type="scientific">Streptomyces rubellomurinus (strain ATCC 31215)</name>
    <dbReference type="NCBI Taxonomy" id="359131"/>
    <lineage>
        <taxon>Bacteria</taxon>
        <taxon>Bacillati</taxon>
        <taxon>Actinomycetota</taxon>
        <taxon>Actinomycetes</taxon>
        <taxon>Kitasatosporales</taxon>
        <taxon>Streptomycetaceae</taxon>
        <taxon>Streptomyces</taxon>
    </lineage>
</organism>
<dbReference type="PATRIC" id="fig|359131.3.peg.7916"/>
<dbReference type="EMBL" id="JZKH01000094">
    <property type="protein sequence ID" value="KJS58734.1"/>
    <property type="molecule type" value="Genomic_DNA"/>
</dbReference>
<reference evidence="6 7" key="1">
    <citation type="submission" date="2015-02" db="EMBL/GenBank/DDBJ databases">
        <authorList>
            <person name="Ju K.-S."/>
            <person name="Doroghazi J.R."/>
            <person name="Metcalf W."/>
        </authorList>
    </citation>
    <scope>NUCLEOTIDE SEQUENCE [LARGE SCALE GENOMIC DNA]</scope>
    <source>
        <strain evidence="6 7">ATCC 31215</strain>
    </source>
</reference>
<feature type="domain" description="Methyltransferase type 11" evidence="5">
    <location>
        <begin position="52"/>
        <end position="145"/>
    </location>
</feature>
<keyword evidence="7" id="KW-1185">Reference proteome</keyword>
<evidence type="ECO:0000313" key="6">
    <source>
        <dbReference type="EMBL" id="KJS58734.1"/>
    </source>
</evidence>
<dbReference type="SUPFAM" id="SSF53335">
    <property type="entry name" value="S-adenosyl-L-methionine-dependent methyltransferases"/>
    <property type="match status" value="1"/>
</dbReference>
<dbReference type="GO" id="GO:0032259">
    <property type="term" value="P:methylation"/>
    <property type="evidence" value="ECO:0007669"/>
    <property type="project" value="UniProtKB-KW"/>
</dbReference>